<keyword evidence="4 8" id="KW-0288">FMN</keyword>
<evidence type="ECO:0000256" key="3">
    <source>
        <dbReference type="ARBA" id="ARBA00022630"/>
    </source>
</evidence>
<comment type="caution">
    <text evidence="10">The sequence shown here is derived from an EMBL/GenBank/DDBJ whole genome shotgun (WGS) entry which is preliminary data.</text>
</comment>
<name>A0ABT0D8E2_9HYPH</name>
<accession>A0ABT0D8E2</accession>
<proteinExistence type="inferred from homology"/>
<evidence type="ECO:0000256" key="5">
    <source>
        <dbReference type="ARBA" id="ARBA00022857"/>
    </source>
</evidence>
<evidence type="ECO:0000256" key="6">
    <source>
        <dbReference type="ARBA" id="ARBA00023002"/>
    </source>
</evidence>
<evidence type="ECO:0000313" key="11">
    <source>
        <dbReference type="Proteomes" id="UP001203284"/>
    </source>
</evidence>
<evidence type="ECO:0000259" key="9">
    <source>
        <dbReference type="Pfam" id="PF00881"/>
    </source>
</evidence>
<organism evidence="10 11">
    <name type="scientific">Ancylobacter crimeensis</name>
    <dbReference type="NCBI Taxonomy" id="2579147"/>
    <lineage>
        <taxon>Bacteria</taxon>
        <taxon>Pseudomonadati</taxon>
        <taxon>Pseudomonadota</taxon>
        <taxon>Alphaproteobacteria</taxon>
        <taxon>Hyphomicrobiales</taxon>
        <taxon>Xanthobacteraceae</taxon>
        <taxon>Ancylobacter</taxon>
    </lineage>
</organism>
<feature type="domain" description="Nitroreductase" evidence="9">
    <location>
        <begin position="23"/>
        <end position="183"/>
    </location>
</feature>
<evidence type="ECO:0000256" key="7">
    <source>
        <dbReference type="ARBA" id="ARBA00023027"/>
    </source>
</evidence>
<dbReference type="PIRSF" id="PIRSF000232">
    <property type="entry name" value="YdjA"/>
    <property type="match status" value="1"/>
</dbReference>
<dbReference type="InterPro" id="IPR052530">
    <property type="entry name" value="NAD(P)H_nitroreductase"/>
</dbReference>
<keyword evidence="5 8" id="KW-0521">NADP</keyword>
<keyword evidence="3 8" id="KW-0285">Flavoprotein</keyword>
<gene>
    <name evidence="10" type="ORF">MWN34_04825</name>
</gene>
<dbReference type="SUPFAM" id="SSF55469">
    <property type="entry name" value="FMN-dependent nitroreductase-like"/>
    <property type="match status" value="1"/>
</dbReference>
<dbReference type="InterPro" id="IPR026021">
    <property type="entry name" value="YdjA-like"/>
</dbReference>
<evidence type="ECO:0000256" key="1">
    <source>
        <dbReference type="ARBA" id="ARBA00001917"/>
    </source>
</evidence>
<protein>
    <recommendedName>
        <fullName evidence="8">Putative NAD(P)H nitroreductase</fullName>
        <ecNumber evidence="8">1.-.-.-</ecNumber>
    </recommendedName>
</protein>
<dbReference type="InterPro" id="IPR029479">
    <property type="entry name" value="Nitroreductase"/>
</dbReference>
<dbReference type="RefSeq" id="WP_247027137.1">
    <property type="nucleotide sequence ID" value="NZ_JALKCH010000003.1"/>
</dbReference>
<dbReference type="Pfam" id="PF00881">
    <property type="entry name" value="Nitroreductase"/>
    <property type="match status" value="1"/>
</dbReference>
<comment type="cofactor">
    <cofactor evidence="1 8">
        <name>FMN</name>
        <dbReference type="ChEBI" id="CHEBI:58210"/>
    </cofactor>
</comment>
<dbReference type="PANTHER" id="PTHR43821">
    <property type="entry name" value="NAD(P)H NITROREDUCTASE YDJA-RELATED"/>
    <property type="match status" value="1"/>
</dbReference>
<dbReference type="EMBL" id="JALKCH010000003">
    <property type="protein sequence ID" value="MCK0196231.1"/>
    <property type="molecule type" value="Genomic_DNA"/>
</dbReference>
<evidence type="ECO:0000256" key="2">
    <source>
        <dbReference type="ARBA" id="ARBA00007118"/>
    </source>
</evidence>
<sequence>MSSAVPDIQNRAARSAQLALLEGRRSVSFMELAAPGPDEDELARMLTIASRVPDHAALVPWRFIVIGGQNRADAGRHLGAAYRTGNDAMEPTRREKFAGIMERLFLHAPLVVVVVSRPDRSTRIPVFEQELSAGAVCLNLLHAAYALGYAGNWVTGWAATHPQARRVIGVEEGEQIAGFVHLGTPQHAVADRPRPEIGAIVQAWHAPEAG</sequence>
<keyword evidence="6 8" id="KW-0560">Oxidoreductase</keyword>
<dbReference type="Gene3D" id="3.40.109.10">
    <property type="entry name" value="NADH Oxidase"/>
    <property type="match status" value="1"/>
</dbReference>
<dbReference type="Proteomes" id="UP001203284">
    <property type="component" value="Unassembled WGS sequence"/>
</dbReference>
<keyword evidence="7 8" id="KW-0520">NAD</keyword>
<evidence type="ECO:0000256" key="8">
    <source>
        <dbReference type="PIRNR" id="PIRNR000232"/>
    </source>
</evidence>
<dbReference type="CDD" id="cd02135">
    <property type="entry name" value="YdjA-like"/>
    <property type="match status" value="1"/>
</dbReference>
<dbReference type="PANTHER" id="PTHR43821:SF1">
    <property type="entry name" value="NAD(P)H NITROREDUCTASE YDJA-RELATED"/>
    <property type="match status" value="1"/>
</dbReference>
<evidence type="ECO:0000256" key="4">
    <source>
        <dbReference type="ARBA" id="ARBA00022643"/>
    </source>
</evidence>
<comment type="similarity">
    <text evidence="2 8">Belongs to the nitroreductase family.</text>
</comment>
<keyword evidence="11" id="KW-1185">Reference proteome</keyword>
<dbReference type="InterPro" id="IPR000415">
    <property type="entry name" value="Nitroreductase-like"/>
</dbReference>
<evidence type="ECO:0000313" key="10">
    <source>
        <dbReference type="EMBL" id="MCK0196231.1"/>
    </source>
</evidence>
<dbReference type="EC" id="1.-.-.-" evidence="8"/>
<reference evidence="10 11" key="1">
    <citation type="submission" date="2022-04" db="EMBL/GenBank/DDBJ databases">
        <authorList>
            <person name="Grouzdev D.S."/>
            <person name="Pantiukh K.S."/>
            <person name="Krutkina M.S."/>
        </authorList>
    </citation>
    <scope>NUCLEOTIDE SEQUENCE [LARGE SCALE GENOMIC DNA]</scope>
    <source>
        <strain evidence="10 11">6x-1</strain>
    </source>
</reference>